<name>A0A0K0E3E3_STRER</name>
<evidence type="ECO:0000313" key="2">
    <source>
        <dbReference type="Proteomes" id="UP000035681"/>
    </source>
</evidence>
<dbReference type="WBParaSite" id="TCONS_00005704.p1">
    <property type="protein sequence ID" value="TCONS_00005704.p1"/>
    <property type="gene ID" value="XLOC_003952"/>
</dbReference>
<evidence type="ECO:0000313" key="3">
    <source>
        <dbReference type="WBParaSite" id="SSTP_0000401500.1"/>
    </source>
</evidence>
<evidence type="ECO:0000256" key="1">
    <source>
        <dbReference type="SAM" id="Coils"/>
    </source>
</evidence>
<dbReference type="Proteomes" id="UP000035681">
    <property type="component" value="Unplaced"/>
</dbReference>
<sequence length="152" mass="18122">MTSNEESIQNLKLKYIDSSLKLSIRRNERIEAYNKLLEEENYLYKELPGELADALIENIEKEHVYKMSVRANKKLLEEQDRLSKEIEALEKEKKTLENGLNDTFKRTNELENTIQKINEEIRQLDEHNTLIEEKLKSEIYRARSILHPKTNF</sequence>
<reference evidence="3" key="1">
    <citation type="submission" date="2015-08" db="UniProtKB">
        <authorList>
            <consortium name="WormBaseParasite"/>
        </authorList>
    </citation>
    <scope>IDENTIFICATION</scope>
</reference>
<accession>A0A0K0E3E3</accession>
<dbReference type="AlphaFoldDB" id="A0A0K0E3E3"/>
<keyword evidence="2" id="KW-1185">Reference proteome</keyword>
<protein>
    <submittedName>
        <fullName evidence="3 4">Uncharacterized protein</fullName>
    </submittedName>
</protein>
<organism evidence="3">
    <name type="scientific">Strongyloides stercoralis</name>
    <name type="common">Threadworm</name>
    <dbReference type="NCBI Taxonomy" id="6248"/>
    <lineage>
        <taxon>Eukaryota</taxon>
        <taxon>Metazoa</taxon>
        <taxon>Ecdysozoa</taxon>
        <taxon>Nematoda</taxon>
        <taxon>Chromadorea</taxon>
        <taxon>Rhabditida</taxon>
        <taxon>Tylenchina</taxon>
        <taxon>Panagrolaimomorpha</taxon>
        <taxon>Strongyloidoidea</taxon>
        <taxon>Strongyloididae</taxon>
        <taxon>Strongyloides</taxon>
    </lineage>
</organism>
<evidence type="ECO:0000313" key="4">
    <source>
        <dbReference type="WBParaSite" id="TCONS_00005704.p1"/>
    </source>
</evidence>
<keyword evidence="1" id="KW-0175">Coiled coil</keyword>
<proteinExistence type="predicted"/>
<feature type="coiled-coil region" evidence="1">
    <location>
        <begin position="72"/>
        <end position="134"/>
    </location>
</feature>
<dbReference type="WBParaSite" id="SSTP_0000401500.1">
    <property type="protein sequence ID" value="SSTP_0000401500.1"/>
    <property type="gene ID" value="SSTP_0000401500"/>
</dbReference>